<accession>A0ABP8AYK1</accession>
<keyword evidence="4" id="KW-1185">Reference proteome</keyword>
<proteinExistence type="predicted"/>
<dbReference type="Pfam" id="PF00535">
    <property type="entry name" value="Glycos_transf_2"/>
    <property type="match status" value="1"/>
</dbReference>
<feature type="domain" description="Glycosyltransferase 2-like" evidence="2">
    <location>
        <begin position="426"/>
        <end position="533"/>
    </location>
</feature>
<dbReference type="RefSeq" id="WP_344919171.1">
    <property type="nucleotide sequence ID" value="NZ_BAABAQ010000006.1"/>
</dbReference>
<dbReference type="Gene3D" id="3.90.550.10">
    <property type="entry name" value="Spore Coat Polysaccharide Biosynthesis Protein SpsA, Chain A"/>
    <property type="match status" value="1"/>
</dbReference>
<name>A0ABP8AYK1_9ACTN</name>
<feature type="region of interest" description="Disordered" evidence="1">
    <location>
        <begin position="238"/>
        <end position="265"/>
    </location>
</feature>
<comment type="caution">
    <text evidence="3">The sequence shown here is derived from an EMBL/GenBank/DDBJ whole genome shotgun (WGS) entry which is preliminary data.</text>
</comment>
<gene>
    <name evidence="3" type="ORF">GCM10022252_37090</name>
</gene>
<evidence type="ECO:0000313" key="4">
    <source>
        <dbReference type="Proteomes" id="UP001501251"/>
    </source>
</evidence>
<sequence>MSLLIDLVRAARERSGKRRVLVYCVGFETLGELETYGAMDLDGDLDGIPRAEEGAAEILVLARTPTDVRRAASLQSLLPMAPRVVVAVKETPYWYTAPVLSPTPAHRWRALVELRVHQPKQPAWVVEASFSKPVPAGRTLAATARAFGGHRMDAVSGPVAGLAGPGAAHWRPGDPNAAPAPLTGPVPDRFGARGADLVVRAVGEEPPPWSGAEPTGETTGETTVDRPVAELMTWERLGRPGGGKILENGVGDLSEPRTIPPVDTRSVNPMNFITVPSLGTADLSSESGRWAITCDGRTLTSFDASGRVTDVDVNRIRQVRALHVDWRRSHTGPAAALRVVTGLAAAGVPLISEAVPRWAGALGPELARLITSVDEPALKDDLEREEHSIRLRREALRVHGVRARWEQLGAPSAPVPTVSVLLVTRRPEMVGFALEQLSRQRGAEFEVILALHGASAAHPGVAGALASFERPVTVVEVDKRTVFGNVLNQAAARASGSFLLKMDDDDWYGPDFISDLLLAHSYSGAQVVGMVPEFVYLASIGVTVHREQITEQITNFIAGGTIFSERSAFEAVGGFRPMPGTIDAQFQHAVQAAGGQIYRTQGLGYILRRGNVANHTWREPIGTFLRRNKRQWRGFRPSALMELPPEAP</sequence>
<evidence type="ECO:0000313" key="3">
    <source>
        <dbReference type="EMBL" id="GAA4193711.1"/>
    </source>
</evidence>
<reference evidence="4" key="1">
    <citation type="journal article" date="2019" name="Int. J. Syst. Evol. Microbiol.">
        <title>The Global Catalogue of Microorganisms (GCM) 10K type strain sequencing project: providing services to taxonomists for standard genome sequencing and annotation.</title>
        <authorList>
            <consortium name="The Broad Institute Genomics Platform"/>
            <consortium name="The Broad Institute Genome Sequencing Center for Infectious Disease"/>
            <person name="Wu L."/>
            <person name="Ma J."/>
        </authorList>
    </citation>
    <scope>NUCLEOTIDE SEQUENCE [LARGE SCALE GENOMIC DNA]</scope>
    <source>
        <strain evidence="4">JCM 17388</strain>
    </source>
</reference>
<feature type="region of interest" description="Disordered" evidence="1">
    <location>
        <begin position="203"/>
        <end position="222"/>
    </location>
</feature>
<dbReference type="InterPro" id="IPR029044">
    <property type="entry name" value="Nucleotide-diphossugar_trans"/>
</dbReference>
<dbReference type="SUPFAM" id="SSF53448">
    <property type="entry name" value="Nucleotide-diphospho-sugar transferases"/>
    <property type="match status" value="1"/>
</dbReference>
<protein>
    <recommendedName>
        <fullName evidence="2">Glycosyltransferase 2-like domain-containing protein</fullName>
    </recommendedName>
</protein>
<evidence type="ECO:0000256" key="1">
    <source>
        <dbReference type="SAM" id="MobiDB-lite"/>
    </source>
</evidence>
<dbReference type="EMBL" id="BAABAQ010000006">
    <property type="protein sequence ID" value="GAA4193711.1"/>
    <property type="molecule type" value="Genomic_DNA"/>
</dbReference>
<dbReference type="InterPro" id="IPR001173">
    <property type="entry name" value="Glyco_trans_2-like"/>
</dbReference>
<evidence type="ECO:0000259" key="2">
    <source>
        <dbReference type="Pfam" id="PF00535"/>
    </source>
</evidence>
<dbReference type="CDD" id="cd00761">
    <property type="entry name" value="Glyco_tranf_GTA_type"/>
    <property type="match status" value="1"/>
</dbReference>
<dbReference type="Proteomes" id="UP001501251">
    <property type="component" value="Unassembled WGS sequence"/>
</dbReference>
<organism evidence="3 4">
    <name type="scientific">Streptosporangium oxazolinicum</name>
    <dbReference type="NCBI Taxonomy" id="909287"/>
    <lineage>
        <taxon>Bacteria</taxon>
        <taxon>Bacillati</taxon>
        <taxon>Actinomycetota</taxon>
        <taxon>Actinomycetes</taxon>
        <taxon>Streptosporangiales</taxon>
        <taxon>Streptosporangiaceae</taxon>
        <taxon>Streptosporangium</taxon>
    </lineage>
</organism>